<feature type="region of interest" description="Disordered" evidence="1">
    <location>
        <begin position="39"/>
        <end position="76"/>
    </location>
</feature>
<feature type="compositionally biased region" description="Basic and acidic residues" evidence="1">
    <location>
        <begin position="55"/>
        <end position="76"/>
    </location>
</feature>
<sequence length="76" mass="8144">MGGITVAGYRRNMDALWWIVLLVIAGVALVAALVDGTARLGAGGSGRARRRWPWSRRDDRDDHDGPGDRGDGGGRD</sequence>
<keyword evidence="2" id="KW-0472">Membrane</keyword>
<evidence type="ECO:0000256" key="2">
    <source>
        <dbReference type="SAM" id="Phobius"/>
    </source>
</evidence>
<keyword evidence="2" id="KW-1133">Transmembrane helix</keyword>
<protein>
    <submittedName>
        <fullName evidence="3">Uncharacterized protein</fullName>
    </submittedName>
</protein>
<name>A0ABN2VKG5_9ACTN</name>
<gene>
    <name evidence="3" type="ORF">GCM10009757_48650</name>
</gene>
<keyword evidence="4" id="KW-1185">Reference proteome</keyword>
<evidence type="ECO:0000256" key="1">
    <source>
        <dbReference type="SAM" id="MobiDB-lite"/>
    </source>
</evidence>
<dbReference type="Proteomes" id="UP001403094">
    <property type="component" value="Unassembled WGS sequence"/>
</dbReference>
<keyword evidence="2" id="KW-0812">Transmembrane</keyword>
<organism evidence="3 4">
    <name type="scientific">Streptomyces cheonanensis</name>
    <dbReference type="NCBI Taxonomy" id="312720"/>
    <lineage>
        <taxon>Bacteria</taxon>
        <taxon>Bacillati</taxon>
        <taxon>Actinomycetota</taxon>
        <taxon>Actinomycetes</taxon>
        <taxon>Kitasatosporales</taxon>
        <taxon>Streptomycetaceae</taxon>
        <taxon>Streptomyces</taxon>
    </lineage>
</organism>
<reference evidence="3 4" key="1">
    <citation type="journal article" date="2019" name="Int. J. Syst. Evol. Microbiol.">
        <title>The Global Catalogue of Microorganisms (GCM) 10K type strain sequencing project: providing services to taxonomists for standard genome sequencing and annotation.</title>
        <authorList>
            <consortium name="The Broad Institute Genomics Platform"/>
            <consortium name="The Broad Institute Genome Sequencing Center for Infectious Disease"/>
            <person name="Wu L."/>
            <person name="Ma J."/>
        </authorList>
    </citation>
    <scope>NUCLEOTIDE SEQUENCE [LARGE SCALE GENOMIC DNA]</scope>
    <source>
        <strain evidence="3 4">JCM 14549</strain>
    </source>
</reference>
<proteinExistence type="predicted"/>
<comment type="caution">
    <text evidence="3">The sequence shown here is derived from an EMBL/GenBank/DDBJ whole genome shotgun (WGS) entry which is preliminary data.</text>
</comment>
<dbReference type="EMBL" id="BAAANQ010000013">
    <property type="protein sequence ID" value="GAA2063591.1"/>
    <property type="molecule type" value="Genomic_DNA"/>
</dbReference>
<accession>A0ABN2VKG5</accession>
<evidence type="ECO:0000313" key="3">
    <source>
        <dbReference type="EMBL" id="GAA2063591.1"/>
    </source>
</evidence>
<evidence type="ECO:0000313" key="4">
    <source>
        <dbReference type="Proteomes" id="UP001403094"/>
    </source>
</evidence>
<feature type="transmembrane region" description="Helical" evidence="2">
    <location>
        <begin position="15"/>
        <end position="34"/>
    </location>
</feature>